<dbReference type="Proteomes" id="UP000717585">
    <property type="component" value="Unassembled WGS sequence"/>
</dbReference>
<dbReference type="AlphaFoldDB" id="A0A8J6AXK6"/>
<evidence type="ECO:0000313" key="9">
    <source>
        <dbReference type="Proteomes" id="UP000717585"/>
    </source>
</evidence>
<comment type="caution">
    <text evidence="8">The sequence shown here is derived from an EMBL/GenBank/DDBJ whole genome shotgun (WGS) entry which is preliminary data.</text>
</comment>
<organism evidence="8 9">
    <name type="scientific">Carpediemonas membranifera</name>
    <dbReference type="NCBI Taxonomy" id="201153"/>
    <lineage>
        <taxon>Eukaryota</taxon>
        <taxon>Metamonada</taxon>
        <taxon>Carpediemonas-like organisms</taxon>
        <taxon>Carpediemonas</taxon>
    </lineage>
</organism>
<dbReference type="OrthoDB" id="512996at2759"/>
<feature type="transmembrane region" description="Helical" evidence="6">
    <location>
        <begin position="94"/>
        <end position="122"/>
    </location>
</feature>
<proteinExistence type="predicted"/>
<feature type="domain" description="VTT" evidence="7">
    <location>
        <begin position="81"/>
        <end position="199"/>
    </location>
</feature>
<evidence type="ECO:0000256" key="5">
    <source>
        <dbReference type="ARBA" id="ARBA00023136"/>
    </source>
</evidence>
<accession>A0A8J6AXK6</accession>
<reference evidence="8" key="1">
    <citation type="submission" date="2021-05" db="EMBL/GenBank/DDBJ databases">
        <title>A free-living protist that lacks canonical eukaryotic 1 DNA replication and segregation systems.</title>
        <authorList>
            <person name="Salas-Leiva D.E."/>
            <person name="Tromer E.C."/>
            <person name="Curtis B.A."/>
            <person name="Jerlstrom-Hultqvist J."/>
            <person name="Kolisko M."/>
            <person name="Yi Z."/>
            <person name="Salas-Leiva J.S."/>
            <person name="Gallot-Lavallee L."/>
            <person name="Kops G.J.P.L."/>
            <person name="Archibald J.M."/>
            <person name="Simpson A.G.B."/>
            <person name="Roger A.J."/>
        </authorList>
    </citation>
    <scope>NUCLEOTIDE SEQUENCE</scope>
    <source>
        <strain evidence="8">BICM</strain>
    </source>
</reference>
<dbReference type="GO" id="GO:0005886">
    <property type="term" value="C:plasma membrane"/>
    <property type="evidence" value="ECO:0007669"/>
    <property type="project" value="UniProtKB-SubCell"/>
</dbReference>
<evidence type="ECO:0000256" key="6">
    <source>
        <dbReference type="SAM" id="Phobius"/>
    </source>
</evidence>
<evidence type="ECO:0000313" key="8">
    <source>
        <dbReference type="EMBL" id="KAG9397321.1"/>
    </source>
</evidence>
<protein>
    <submittedName>
        <fullName evidence="8">TVP38/TMEM64 family protein</fullName>
    </submittedName>
</protein>
<name>A0A8J6AXK6_9EUKA</name>
<feature type="transmembrane region" description="Helical" evidence="6">
    <location>
        <begin position="176"/>
        <end position="196"/>
    </location>
</feature>
<keyword evidence="4 6" id="KW-1133">Transmembrane helix</keyword>
<evidence type="ECO:0000256" key="3">
    <source>
        <dbReference type="ARBA" id="ARBA00022692"/>
    </source>
</evidence>
<comment type="subcellular location">
    <subcellularLocation>
        <location evidence="1">Cell membrane</location>
        <topology evidence="1">Multi-pass membrane protein</topology>
    </subcellularLocation>
</comment>
<keyword evidence="5 6" id="KW-0472">Membrane</keyword>
<gene>
    <name evidence="8" type="ORF">J8273_1236</name>
</gene>
<sequence length="280" mass="30424">MSGGLGTVARGERRLTKKHIKFIIALALFGAVGGLIVAAYTTDFKADEFIVSVLEFLQDIPLIVSAPVFALIYTAWVTCLLPGTPLVLGAGFTWGFFVGTFLVWLGCVGCETSAFFIARFALNEWIENFVAKKPKLKRLRVALTQPSTLLIFLTRLSPLFPFPYLNYIYGVTKARFVNYILASAIGCLPGVLLYTYLGSLLHSLADLSNEGLTSHLPMFICIITLTVVLFAVVTVLGYREINKNLAAVGAAPGKVKVEVDVDGMVFTTAELRKSSAELAV</sequence>
<dbReference type="EMBL" id="JAHDYR010000003">
    <property type="protein sequence ID" value="KAG9397321.1"/>
    <property type="molecule type" value="Genomic_DNA"/>
</dbReference>
<dbReference type="InterPro" id="IPR015414">
    <property type="entry name" value="TMEM64"/>
</dbReference>
<evidence type="ECO:0000256" key="1">
    <source>
        <dbReference type="ARBA" id="ARBA00004651"/>
    </source>
</evidence>
<dbReference type="PANTHER" id="PTHR12677:SF59">
    <property type="entry name" value="GOLGI APPARATUS MEMBRANE PROTEIN TVP38-RELATED"/>
    <property type="match status" value="1"/>
</dbReference>
<keyword evidence="9" id="KW-1185">Reference proteome</keyword>
<feature type="transmembrane region" description="Helical" evidence="6">
    <location>
        <begin position="20"/>
        <end position="40"/>
    </location>
</feature>
<keyword evidence="3 6" id="KW-0812">Transmembrane</keyword>
<feature type="transmembrane region" description="Helical" evidence="6">
    <location>
        <begin position="216"/>
        <end position="238"/>
    </location>
</feature>
<feature type="transmembrane region" description="Helical" evidence="6">
    <location>
        <begin position="142"/>
        <end position="164"/>
    </location>
</feature>
<feature type="transmembrane region" description="Helical" evidence="6">
    <location>
        <begin position="60"/>
        <end position="82"/>
    </location>
</feature>
<evidence type="ECO:0000256" key="4">
    <source>
        <dbReference type="ARBA" id="ARBA00022989"/>
    </source>
</evidence>
<evidence type="ECO:0000256" key="2">
    <source>
        <dbReference type="ARBA" id="ARBA00022475"/>
    </source>
</evidence>
<dbReference type="InterPro" id="IPR032816">
    <property type="entry name" value="VTT_dom"/>
</dbReference>
<keyword evidence="2" id="KW-1003">Cell membrane</keyword>
<dbReference type="Pfam" id="PF09335">
    <property type="entry name" value="VTT_dom"/>
    <property type="match status" value="1"/>
</dbReference>
<dbReference type="PANTHER" id="PTHR12677">
    <property type="entry name" value="GOLGI APPARATUS MEMBRANE PROTEIN TVP38-RELATED"/>
    <property type="match status" value="1"/>
</dbReference>
<evidence type="ECO:0000259" key="7">
    <source>
        <dbReference type="Pfam" id="PF09335"/>
    </source>
</evidence>